<dbReference type="Proteomes" id="UP000095287">
    <property type="component" value="Unplaced"/>
</dbReference>
<protein>
    <submittedName>
        <fullName evidence="2">Ephrin RBD domain-containing protein</fullName>
    </submittedName>
</protein>
<dbReference type="WBParaSite" id="L893_g31622.t1">
    <property type="protein sequence ID" value="L893_g31622.t1"/>
    <property type="gene ID" value="L893_g31622"/>
</dbReference>
<sequence>MDSVPVIFTRAVVSQIAVVPFSLSWFHRPTNELQKLASPCWASEAARYAENKWLYSLTMAPPFSHGADYQVLVSRRKSASIFEEYIRIDNFDTFDVGRDVLWSSVKLWKYIPRRNDSVLILSTSANVPQHTFPFYEQRSGGVHYAEHVKPKGLRIIPKRFPNKQGIRGLSSEGGGECTTVDDTHGYRFLRRELTPQPKSGKFCYYRRHPQNTSVASAIFEEGERKCDFRLCGTSSIPYVYNLVIPRGTADVLDAPGYTF</sequence>
<reference evidence="2" key="1">
    <citation type="submission" date="2016-11" db="UniProtKB">
        <authorList>
            <consortium name="WormBaseParasite"/>
        </authorList>
    </citation>
    <scope>IDENTIFICATION</scope>
</reference>
<evidence type="ECO:0000313" key="1">
    <source>
        <dbReference type="Proteomes" id="UP000095287"/>
    </source>
</evidence>
<proteinExistence type="predicted"/>
<keyword evidence="1" id="KW-1185">Reference proteome</keyword>
<accession>A0A1I8A1F7</accession>
<dbReference type="AlphaFoldDB" id="A0A1I8A1F7"/>
<organism evidence="1 2">
    <name type="scientific">Steinernema glaseri</name>
    <dbReference type="NCBI Taxonomy" id="37863"/>
    <lineage>
        <taxon>Eukaryota</taxon>
        <taxon>Metazoa</taxon>
        <taxon>Ecdysozoa</taxon>
        <taxon>Nematoda</taxon>
        <taxon>Chromadorea</taxon>
        <taxon>Rhabditida</taxon>
        <taxon>Tylenchina</taxon>
        <taxon>Panagrolaimomorpha</taxon>
        <taxon>Strongyloidoidea</taxon>
        <taxon>Steinernematidae</taxon>
        <taxon>Steinernema</taxon>
    </lineage>
</organism>
<name>A0A1I8A1F7_9BILA</name>
<evidence type="ECO:0000313" key="2">
    <source>
        <dbReference type="WBParaSite" id="L893_g31622.t1"/>
    </source>
</evidence>